<organism evidence="8">
    <name type="scientific">Desulfatirhabdium butyrativorans</name>
    <dbReference type="NCBI Taxonomy" id="340467"/>
    <lineage>
        <taxon>Bacteria</taxon>
        <taxon>Pseudomonadati</taxon>
        <taxon>Thermodesulfobacteriota</taxon>
        <taxon>Desulfobacteria</taxon>
        <taxon>Desulfobacterales</taxon>
        <taxon>Desulfatirhabdiaceae</taxon>
        <taxon>Desulfatirhabdium</taxon>
    </lineage>
</organism>
<evidence type="ECO:0000256" key="7">
    <source>
        <dbReference type="HAMAP-Rule" id="MF_02065"/>
    </source>
</evidence>
<gene>
    <name evidence="7 8" type="primary">mltG</name>
    <name evidence="8" type="ORF">ENS29_15195</name>
</gene>
<dbReference type="PANTHER" id="PTHR30518">
    <property type="entry name" value="ENDOLYTIC MUREIN TRANSGLYCOSYLASE"/>
    <property type="match status" value="1"/>
</dbReference>
<dbReference type="Pfam" id="PF02618">
    <property type="entry name" value="YceG"/>
    <property type="match status" value="1"/>
</dbReference>
<keyword evidence="1 7" id="KW-1003">Cell membrane</keyword>
<dbReference type="Gene3D" id="3.30.160.60">
    <property type="entry name" value="Classic Zinc Finger"/>
    <property type="match status" value="1"/>
</dbReference>
<proteinExistence type="inferred from homology"/>
<evidence type="ECO:0000256" key="4">
    <source>
        <dbReference type="ARBA" id="ARBA00023136"/>
    </source>
</evidence>
<comment type="function">
    <text evidence="7">Functions as a peptidoglycan terminase that cleaves nascent peptidoglycan strands endolytically to terminate their elongation.</text>
</comment>
<protein>
    <recommendedName>
        <fullName evidence="7">Endolytic murein transglycosylase</fullName>
        <ecNumber evidence="7">4.2.2.29</ecNumber>
    </recommendedName>
    <alternativeName>
        <fullName evidence="7">Peptidoglycan lytic transglycosylase</fullName>
    </alternativeName>
    <alternativeName>
        <fullName evidence="7">Peptidoglycan polymerization terminase</fullName>
    </alternativeName>
</protein>
<comment type="caution">
    <text evidence="8">The sequence shown here is derived from an EMBL/GenBank/DDBJ whole genome shotgun (WGS) entry which is preliminary data.</text>
</comment>
<comment type="catalytic activity">
    <reaction evidence="7">
        <text>a peptidoglycan chain = a peptidoglycan chain with N-acetyl-1,6-anhydromuramyl-[peptide] at the reducing end + a peptidoglycan chain with N-acetylglucosamine at the non-reducing end.</text>
        <dbReference type="EC" id="4.2.2.29"/>
    </reaction>
</comment>
<dbReference type="EMBL" id="DSUH01000352">
    <property type="protein sequence ID" value="HGU34170.1"/>
    <property type="molecule type" value="Genomic_DNA"/>
</dbReference>
<keyword evidence="5 7" id="KW-0456">Lyase</keyword>
<evidence type="ECO:0000256" key="5">
    <source>
        <dbReference type="ARBA" id="ARBA00023239"/>
    </source>
</evidence>
<dbReference type="HAMAP" id="MF_02065">
    <property type="entry name" value="MltG"/>
    <property type="match status" value="1"/>
</dbReference>
<evidence type="ECO:0000313" key="8">
    <source>
        <dbReference type="EMBL" id="HGU34170.1"/>
    </source>
</evidence>
<keyword evidence="4 7" id="KW-0472">Membrane</keyword>
<evidence type="ECO:0000256" key="2">
    <source>
        <dbReference type="ARBA" id="ARBA00022692"/>
    </source>
</evidence>
<dbReference type="Gene3D" id="3.30.1490.480">
    <property type="entry name" value="Endolytic murein transglycosylase"/>
    <property type="match status" value="1"/>
</dbReference>
<feature type="site" description="Important for catalytic activity" evidence="7">
    <location>
        <position position="220"/>
    </location>
</feature>
<reference evidence="8" key="1">
    <citation type="journal article" date="2020" name="mSystems">
        <title>Genome- and Community-Level Interaction Insights into Carbon Utilization and Element Cycling Functions of Hydrothermarchaeota in Hydrothermal Sediment.</title>
        <authorList>
            <person name="Zhou Z."/>
            <person name="Liu Y."/>
            <person name="Xu W."/>
            <person name="Pan J."/>
            <person name="Luo Z.H."/>
            <person name="Li M."/>
        </authorList>
    </citation>
    <scope>NUCLEOTIDE SEQUENCE [LARGE SCALE GENOMIC DNA]</scope>
    <source>
        <strain evidence="8">SpSt-477</strain>
    </source>
</reference>
<dbReference type="GO" id="GO:0009252">
    <property type="term" value="P:peptidoglycan biosynthetic process"/>
    <property type="evidence" value="ECO:0007669"/>
    <property type="project" value="UniProtKB-UniRule"/>
</dbReference>
<accession>A0A7C4VRP1</accession>
<dbReference type="GO" id="GO:0005886">
    <property type="term" value="C:plasma membrane"/>
    <property type="evidence" value="ECO:0007669"/>
    <property type="project" value="UniProtKB-UniRule"/>
</dbReference>
<keyword evidence="6 7" id="KW-0961">Cell wall biogenesis/degradation</keyword>
<evidence type="ECO:0000256" key="3">
    <source>
        <dbReference type="ARBA" id="ARBA00022989"/>
    </source>
</evidence>
<name>A0A7C4VRP1_9BACT</name>
<sequence>MKPLLTTVSVLLMLILGTIGVHSALECRRHWKTPIDPNGRPILIDIPKGQSFAATAAQLHRAGLIGSPLCFRVAARMAALDHRVKAGEYRLSASMSPEAILEKLASGEVALHSLVIPEGYTMQQIAEVIDRSGISDGKAFLEAATDPAVCARLQVPAGTLEGYLFPDTYLFPKNTPAMTIVQTMVQRFRARVTPAMIEQAERLGMSLHQIVILASMIEKETGVDAERSLVSSVFHNRLKRGMRLESDPTAVYGVADLSKGITREHLQAGTLYNTYRISGLPHGPIANPGLAALTAALYPAQTDYLYFVARDERNHRFSRTWAEHEKAVQAYRSFRK</sequence>
<comment type="similarity">
    <text evidence="7">Belongs to the transglycosylase MltG family.</text>
</comment>
<dbReference type="CDD" id="cd08010">
    <property type="entry name" value="MltG_like"/>
    <property type="match status" value="1"/>
</dbReference>
<dbReference type="GO" id="GO:0008932">
    <property type="term" value="F:lytic endotransglycosylase activity"/>
    <property type="evidence" value="ECO:0007669"/>
    <property type="project" value="UniProtKB-UniRule"/>
</dbReference>
<evidence type="ECO:0000256" key="6">
    <source>
        <dbReference type="ARBA" id="ARBA00023316"/>
    </source>
</evidence>
<dbReference type="EC" id="4.2.2.29" evidence="7"/>
<dbReference type="AlphaFoldDB" id="A0A7C4VRP1"/>
<dbReference type="InterPro" id="IPR003770">
    <property type="entry name" value="MLTG-like"/>
</dbReference>
<dbReference type="NCBIfam" id="TIGR00247">
    <property type="entry name" value="endolytic transglycosylase MltG"/>
    <property type="match status" value="1"/>
</dbReference>
<evidence type="ECO:0000256" key="1">
    <source>
        <dbReference type="ARBA" id="ARBA00022475"/>
    </source>
</evidence>
<dbReference type="PANTHER" id="PTHR30518:SF2">
    <property type="entry name" value="ENDOLYTIC MUREIN TRANSGLYCOSYLASE"/>
    <property type="match status" value="1"/>
</dbReference>
<keyword evidence="2 7" id="KW-0812">Transmembrane</keyword>
<dbReference type="GO" id="GO:0071555">
    <property type="term" value="P:cell wall organization"/>
    <property type="evidence" value="ECO:0007669"/>
    <property type="project" value="UniProtKB-KW"/>
</dbReference>
<keyword evidence="3 7" id="KW-1133">Transmembrane helix</keyword>